<dbReference type="GO" id="GO:0002939">
    <property type="term" value="P:tRNA N1-guanine methylation"/>
    <property type="evidence" value="ECO:0007669"/>
    <property type="project" value="TreeGrafter"/>
</dbReference>
<comment type="caution">
    <text evidence="8">The sequence shown here is derived from an EMBL/GenBank/DDBJ whole genome shotgun (WGS) entry which is preliminary data.</text>
</comment>
<keyword evidence="4" id="KW-0949">S-adenosyl-L-methionine</keyword>
<dbReference type="GO" id="GO:0052905">
    <property type="term" value="F:tRNA (guanosine(9)-N1)-methyltransferase activity"/>
    <property type="evidence" value="ECO:0007669"/>
    <property type="project" value="UniProtKB-EC"/>
</dbReference>
<evidence type="ECO:0000256" key="1">
    <source>
        <dbReference type="ARBA" id="ARBA00012797"/>
    </source>
</evidence>
<dbReference type="STRING" id="1965070.A0A443QC12"/>
<dbReference type="PANTHER" id="PTHR13563">
    <property type="entry name" value="TRNA (GUANINE-9-) METHYLTRANSFERASE"/>
    <property type="match status" value="1"/>
</dbReference>
<dbReference type="EC" id="2.1.1.221" evidence="1"/>
<reference evidence="8 9" key="1">
    <citation type="journal article" date="2018" name="Gigascience">
        <title>Genomes of trombidid mites reveal novel predicted allergens and laterally-transferred genes associated with secondary metabolism.</title>
        <authorList>
            <person name="Dong X."/>
            <person name="Chaisiri K."/>
            <person name="Xia D."/>
            <person name="Armstrong S.D."/>
            <person name="Fang Y."/>
            <person name="Donnelly M.J."/>
            <person name="Kadowaki T."/>
            <person name="McGarry J.W."/>
            <person name="Darby A.C."/>
            <person name="Makepeace B.L."/>
        </authorList>
    </citation>
    <scope>NUCLEOTIDE SEQUENCE [LARGE SCALE GENOMIC DNA]</scope>
    <source>
        <strain evidence="8">UoL-WK</strain>
    </source>
</reference>
<feature type="region of interest" description="Disordered" evidence="6">
    <location>
        <begin position="276"/>
        <end position="301"/>
    </location>
</feature>
<dbReference type="Gene3D" id="3.40.1280.30">
    <property type="match status" value="1"/>
</dbReference>
<dbReference type="EMBL" id="NCKU01011116">
    <property type="protein sequence ID" value="RWS00552.1"/>
    <property type="molecule type" value="Genomic_DNA"/>
</dbReference>
<evidence type="ECO:0000256" key="4">
    <source>
        <dbReference type="ARBA" id="ARBA00022691"/>
    </source>
</evidence>
<dbReference type="InterPro" id="IPR028564">
    <property type="entry name" value="MT_TRM10-typ"/>
</dbReference>
<dbReference type="InterPro" id="IPR038459">
    <property type="entry name" value="MT_TRM10-typ_sf"/>
</dbReference>
<proteinExistence type="predicted"/>
<evidence type="ECO:0000256" key="5">
    <source>
        <dbReference type="ARBA" id="ARBA00048434"/>
    </source>
</evidence>
<comment type="catalytic activity">
    <reaction evidence="5">
        <text>guanosine(9) in tRNA + S-adenosyl-L-methionine = N(1)-methylguanosine(9) in tRNA + S-adenosyl-L-homocysteine + H(+)</text>
        <dbReference type="Rhea" id="RHEA:43156"/>
        <dbReference type="Rhea" id="RHEA-COMP:10367"/>
        <dbReference type="Rhea" id="RHEA-COMP:10368"/>
        <dbReference type="ChEBI" id="CHEBI:15378"/>
        <dbReference type="ChEBI" id="CHEBI:57856"/>
        <dbReference type="ChEBI" id="CHEBI:59789"/>
        <dbReference type="ChEBI" id="CHEBI:73542"/>
        <dbReference type="ChEBI" id="CHEBI:74269"/>
        <dbReference type="EC" id="2.1.1.221"/>
    </reaction>
</comment>
<dbReference type="GO" id="GO:0005654">
    <property type="term" value="C:nucleoplasm"/>
    <property type="evidence" value="ECO:0007669"/>
    <property type="project" value="TreeGrafter"/>
</dbReference>
<dbReference type="Proteomes" id="UP000285301">
    <property type="component" value="Unassembled WGS sequence"/>
</dbReference>
<evidence type="ECO:0000313" key="8">
    <source>
        <dbReference type="EMBL" id="RWS00552.1"/>
    </source>
</evidence>
<evidence type="ECO:0000256" key="3">
    <source>
        <dbReference type="ARBA" id="ARBA00022679"/>
    </source>
</evidence>
<dbReference type="PANTHER" id="PTHR13563:SF13">
    <property type="entry name" value="TRNA METHYLTRANSFERASE 10 HOMOLOG A"/>
    <property type="match status" value="1"/>
</dbReference>
<dbReference type="PROSITE" id="PS51675">
    <property type="entry name" value="SAM_MT_TRM10"/>
    <property type="match status" value="1"/>
</dbReference>
<keyword evidence="9" id="KW-1185">Reference proteome</keyword>
<organism evidence="8 9">
    <name type="scientific">Dinothrombium tinctorium</name>
    <dbReference type="NCBI Taxonomy" id="1965070"/>
    <lineage>
        <taxon>Eukaryota</taxon>
        <taxon>Metazoa</taxon>
        <taxon>Ecdysozoa</taxon>
        <taxon>Arthropoda</taxon>
        <taxon>Chelicerata</taxon>
        <taxon>Arachnida</taxon>
        <taxon>Acari</taxon>
        <taxon>Acariformes</taxon>
        <taxon>Trombidiformes</taxon>
        <taxon>Prostigmata</taxon>
        <taxon>Anystina</taxon>
        <taxon>Parasitengona</taxon>
        <taxon>Trombidioidea</taxon>
        <taxon>Trombidiidae</taxon>
        <taxon>Dinothrombium</taxon>
    </lineage>
</organism>
<feature type="domain" description="SAM-dependent MTase TRM10-type" evidence="7">
    <location>
        <begin position="79"/>
        <end position="278"/>
    </location>
</feature>
<evidence type="ECO:0000256" key="2">
    <source>
        <dbReference type="ARBA" id="ARBA00022603"/>
    </source>
</evidence>
<evidence type="ECO:0000259" key="7">
    <source>
        <dbReference type="PROSITE" id="PS51675"/>
    </source>
</evidence>
<dbReference type="GO" id="GO:0000049">
    <property type="term" value="F:tRNA binding"/>
    <property type="evidence" value="ECO:0007669"/>
    <property type="project" value="TreeGrafter"/>
</dbReference>
<dbReference type="InterPro" id="IPR007356">
    <property type="entry name" value="tRNA_m1G_MeTrfase_euk"/>
</dbReference>
<dbReference type="AlphaFoldDB" id="A0A443QC12"/>
<dbReference type="OrthoDB" id="278300at2759"/>
<sequence length="301" mass="34878">MDATANEVKMNSGEQQSKAALKYAALAKEAGVCVEDIEKRVYSKRELKRILKNKKWRETKEERRKLTKEKRRKKKAKLVCTKITSMRDSPNKMSLAVDLSLESFMNDRELAKLMKQLQRCYAINRRFSEPCQFYLTSFSGRVKQCLSEKQPGFESWDIHSNENHFLDVFRDRKHNVIFLSSDSPNVLPDAHELRNCRDNSIFIIGGLVDHNFHKGLTLKRAQEAGLKHARLPIDKYVKIYMTKVLAVNHVFEIMLLASTGVDWEEAFKRVIPQRKFKKVSQSENSSSESEPDSESESKNCL</sequence>
<name>A0A443QC12_9ACAR</name>
<evidence type="ECO:0000256" key="6">
    <source>
        <dbReference type="SAM" id="MobiDB-lite"/>
    </source>
</evidence>
<evidence type="ECO:0000313" key="9">
    <source>
        <dbReference type="Proteomes" id="UP000285301"/>
    </source>
</evidence>
<gene>
    <name evidence="8" type="ORF">B4U79_06010</name>
</gene>
<protein>
    <recommendedName>
        <fullName evidence="1">tRNA (guanine(9)-N(1))-methyltransferase</fullName>
        <ecNumber evidence="1">2.1.1.221</ecNumber>
    </recommendedName>
</protein>
<accession>A0A443QC12</accession>
<keyword evidence="2 8" id="KW-0489">Methyltransferase</keyword>
<keyword evidence="3 8" id="KW-0808">Transferase</keyword>